<evidence type="ECO:0000313" key="6">
    <source>
        <dbReference type="EMBL" id="UXP33677.1"/>
    </source>
</evidence>
<accession>A0ABY6CT31</accession>
<dbReference type="EMBL" id="CP106679">
    <property type="protein sequence ID" value="UXP33677.1"/>
    <property type="molecule type" value="Genomic_DNA"/>
</dbReference>
<dbReference type="RefSeq" id="WP_262311104.1">
    <property type="nucleotide sequence ID" value="NZ_CP106679.1"/>
</dbReference>
<evidence type="ECO:0000313" key="7">
    <source>
        <dbReference type="Proteomes" id="UP001065174"/>
    </source>
</evidence>
<keyword evidence="3 5" id="KW-1133">Transmembrane helix</keyword>
<evidence type="ECO:0000256" key="2">
    <source>
        <dbReference type="ARBA" id="ARBA00022692"/>
    </source>
</evidence>
<evidence type="ECO:0000256" key="1">
    <source>
        <dbReference type="ARBA" id="ARBA00004141"/>
    </source>
</evidence>
<gene>
    <name evidence="6" type="ORF">N6H18_06885</name>
</gene>
<dbReference type="Proteomes" id="UP001065174">
    <property type="component" value="Chromosome"/>
</dbReference>
<keyword evidence="7" id="KW-1185">Reference proteome</keyword>
<evidence type="ECO:0000256" key="4">
    <source>
        <dbReference type="ARBA" id="ARBA00023136"/>
    </source>
</evidence>
<keyword evidence="2 5" id="KW-0812">Transmembrane</keyword>
<name>A0ABY6CT31_9BACT</name>
<feature type="transmembrane region" description="Helical" evidence="5">
    <location>
        <begin position="84"/>
        <end position="102"/>
    </location>
</feature>
<keyword evidence="4 5" id="KW-0472">Membrane</keyword>
<comment type="subcellular location">
    <subcellularLocation>
        <location evidence="1">Membrane</location>
        <topology evidence="1">Multi-pass membrane protein</topology>
    </subcellularLocation>
</comment>
<organism evidence="6 7">
    <name type="scientific">Reichenbachiella agarivorans</name>
    <dbReference type="NCBI Taxonomy" id="2979464"/>
    <lineage>
        <taxon>Bacteria</taxon>
        <taxon>Pseudomonadati</taxon>
        <taxon>Bacteroidota</taxon>
        <taxon>Cytophagia</taxon>
        <taxon>Cytophagales</taxon>
        <taxon>Reichenbachiellaceae</taxon>
        <taxon>Reichenbachiella</taxon>
    </lineage>
</organism>
<protein>
    <submittedName>
        <fullName evidence="6">DoxX family membrane protein</fullName>
    </submittedName>
</protein>
<feature type="transmembrane region" description="Helical" evidence="5">
    <location>
        <begin position="60"/>
        <end position="77"/>
    </location>
</feature>
<dbReference type="Pfam" id="PF07681">
    <property type="entry name" value="DoxX"/>
    <property type="match status" value="1"/>
</dbReference>
<dbReference type="InterPro" id="IPR032808">
    <property type="entry name" value="DoxX"/>
</dbReference>
<reference evidence="6" key="1">
    <citation type="submission" date="2022-09" db="EMBL/GenBank/DDBJ databases">
        <title>Comparative genomics and taxonomic characterization of three novel marine species of genus Reichenbachiella exhibiting antioxidant and polysaccharide degradation activities.</title>
        <authorList>
            <person name="Muhammad N."/>
            <person name="Lee Y.-J."/>
            <person name="Ko J."/>
            <person name="Kim S.-G."/>
        </authorList>
    </citation>
    <scope>NUCLEOTIDE SEQUENCE</scope>
    <source>
        <strain evidence="6">BKB1-1</strain>
    </source>
</reference>
<feature type="transmembrane region" description="Helical" evidence="5">
    <location>
        <begin position="108"/>
        <end position="127"/>
    </location>
</feature>
<proteinExistence type="predicted"/>
<evidence type="ECO:0000256" key="5">
    <source>
        <dbReference type="SAM" id="Phobius"/>
    </source>
</evidence>
<sequence length="143" mass="15862">MKEIIIVIIRIALGALLVYGGVNKFIPKAPRPSSTEVSTEVPDHVIHIKAFIGGLKQSGYFWPFLGIAEIVCGLLLISQVLSLMGAVMTVPITLNIFLFHLFLEPHDLPELLLTGLCLAANISLLAYDYHRLKWIFIPNTIKL</sequence>
<evidence type="ECO:0000256" key="3">
    <source>
        <dbReference type="ARBA" id="ARBA00022989"/>
    </source>
</evidence>
<feature type="transmembrane region" description="Helical" evidence="5">
    <location>
        <begin position="7"/>
        <end position="26"/>
    </location>
</feature>